<evidence type="ECO:0000313" key="2">
    <source>
        <dbReference type="Proteomes" id="UP001610444"/>
    </source>
</evidence>
<dbReference type="EMBL" id="JBFXLR010000008">
    <property type="protein sequence ID" value="KAL2856312.1"/>
    <property type="molecule type" value="Genomic_DNA"/>
</dbReference>
<proteinExistence type="predicted"/>
<protein>
    <submittedName>
        <fullName evidence="1">Uncharacterized protein</fullName>
    </submittedName>
</protein>
<organism evidence="1 2">
    <name type="scientific">Aspergillus pseudodeflectus</name>
    <dbReference type="NCBI Taxonomy" id="176178"/>
    <lineage>
        <taxon>Eukaryota</taxon>
        <taxon>Fungi</taxon>
        <taxon>Dikarya</taxon>
        <taxon>Ascomycota</taxon>
        <taxon>Pezizomycotina</taxon>
        <taxon>Eurotiomycetes</taxon>
        <taxon>Eurotiomycetidae</taxon>
        <taxon>Eurotiales</taxon>
        <taxon>Aspergillaceae</taxon>
        <taxon>Aspergillus</taxon>
        <taxon>Aspergillus subgen. Nidulantes</taxon>
    </lineage>
</organism>
<keyword evidence="2" id="KW-1185">Reference proteome</keyword>
<gene>
    <name evidence="1" type="ORF">BJX68DRAFT_263797</name>
</gene>
<name>A0ABR4KVM0_9EURO</name>
<dbReference type="RefSeq" id="XP_070902470.1">
    <property type="nucleotide sequence ID" value="XM_071044783.1"/>
</dbReference>
<sequence>MRHGVAAFRQISRMFASVLSRVIENLGSKHAEWENALLKLGDLTGVLVKLFLIVGLQVLLVLQSGNEVVTHIVRNYSLGIVDANLNGRKKLLAKFCLVSTIIKVLTEENFE</sequence>
<dbReference type="GeneID" id="98159947"/>
<accession>A0ABR4KVM0</accession>
<comment type="caution">
    <text evidence="1">The sequence shown here is derived from an EMBL/GenBank/DDBJ whole genome shotgun (WGS) entry which is preliminary data.</text>
</comment>
<evidence type="ECO:0000313" key="1">
    <source>
        <dbReference type="EMBL" id="KAL2856312.1"/>
    </source>
</evidence>
<dbReference type="Proteomes" id="UP001610444">
    <property type="component" value="Unassembled WGS sequence"/>
</dbReference>
<reference evidence="1 2" key="1">
    <citation type="submission" date="2024-07" db="EMBL/GenBank/DDBJ databases">
        <title>Section-level genome sequencing and comparative genomics of Aspergillus sections Usti and Cavernicolus.</title>
        <authorList>
            <consortium name="Lawrence Berkeley National Laboratory"/>
            <person name="Nybo J.L."/>
            <person name="Vesth T.C."/>
            <person name="Theobald S."/>
            <person name="Frisvad J.C."/>
            <person name="Larsen T.O."/>
            <person name="Kjaerboelling I."/>
            <person name="Rothschild-Mancinelli K."/>
            <person name="Lyhne E.K."/>
            <person name="Kogle M.E."/>
            <person name="Barry K."/>
            <person name="Clum A."/>
            <person name="Na H."/>
            <person name="Ledsgaard L."/>
            <person name="Lin J."/>
            <person name="Lipzen A."/>
            <person name="Kuo A."/>
            <person name="Riley R."/>
            <person name="Mondo S."/>
            <person name="LaButti K."/>
            <person name="Haridas S."/>
            <person name="Pangalinan J."/>
            <person name="Salamov A.A."/>
            <person name="Simmons B.A."/>
            <person name="Magnuson J.K."/>
            <person name="Chen J."/>
            <person name="Drula E."/>
            <person name="Henrissat B."/>
            <person name="Wiebenga A."/>
            <person name="Lubbers R.J."/>
            <person name="Gomes A.C."/>
            <person name="Macurrencykelacurrency M.R."/>
            <person name="Stajich J."/>
            <person name="Grigoriev I.V."/>
            <person name="Mortensen U.H."/>
            <person name="De vries R.P."/>
            <person name="Baker S.E."/>
            <person name="Andersen M.R."/>
        </authorList>
    </citation>
    <scope>NUCLEOTIDE SEQUENCE [LARGE SCALE GENOMIC DNA]</scope>
    <source>
        <strain evidence="1 2">CBS 756.74</strain>
    </source>
</reference>